<dbReference type="EMBL" id="KI913955">
    <property type="protein sequence ID" value="ETW06482.1"/>
    <property type="molecule type" value="Genomic_DNA"/>
</dbReference>
<gene>
    <name evidence="1" type="ORF">H310_02730</name>
</gene>
<organism evidence="1">
    <name type="scientific">Aphanomyces invadans</name>
    <dbReference type="NCBI Taxonomy" id="157072"/>
    <lineage>
        <taxon>Eukaryota</taxon>
        <taxon>Sar</taxon>
        <taxon>Stramenopiles</taxon>
        <taxon>Oomycota</taxon>
        <taxon>Saprolegniomycetes</taxon>
        <taxon>Saprolegniales</taxon>
        <taxon>Verrucalvaceae</taxon>
        <taxon>Aphanomyces</taxon>
    </lineage>
</organism>
<accession>A0A024UKW1</accession>
<dbReference type="VEuPathDB" id="FungiDB:H310_02730"/>
<reference evidence="1" key="1">
    <citation type="submission" date="2013-12" db="EMBL/GenBank/DDBJ databases">
        <title>The Genome Sequence of Aphanomyces invadans NJM9701.</title>
        <authorList>
            <consortium name="The Broad Institute Genomics Platform"/>
            <person name="Russ C."/>
            <person name="Tyler B."/>
            <person name="van West P."/>
            <person name="Dieguez-Uribeondo J."/>
            <person name="Young S.K."/>
            <person name="Zeng Q."/>
            <person name="Gargeya S."/>
            <person name="Fitzgerald M."/>
            <person name="Abouelleil A."/>
            <person name="Alvarado L."/>
            <person name="Chapman S.B."/>
            <person name="Gainer-Dewar J."/>
            <person name="Goldberg J."/>
            <person name="Griggs A."/>
            <person name="Gujja S."/>
            <person name="Hansen M."/>
            <person name="Howarth C."/>
            <person name="Imamovic A."/>
            <person name="Ireland A."/>
            <person name="Larimer J."/>
            <person name="McCowan C."/>
            <person name="Murphy C."/>
            <person name="Pearson M."/>
            <person name="Poon T.W."/>
            <person name="Priest M."/>
            <person name="Roberts A."/>
            <person name="Saif S."/>
            <person name="Shea T."/>
            <person name="Sykes S."/>
            <person name="Wortman J."/>
            <person name="Nusbaum C."/>
            <person name="Birren B."/>
        </authorList>
    </citation>
    <scope>NUCLEOTIDE SEQUENCE [LARGE SCALE GENOMIC DNA]</scope>
    <source>
        <strain evidence="1">NJM9701</strain>
    </source>
</reference>
<evidence type="ECO:0000313" key="1">
    <source>
        <dbReference type="EMBL" id="ETW06482.1"/>
    </source>
</evidence>
<dbReference type="RefSeq" id="XP_008864557.1">
    <property type="nucleotide sequence ID" value="XM_008866335.1"/>
</dbReference>
<dbReference type="AlphaFoldDB" id="A0A024UKW1"/>
<protein>
    <submittedName>
        <fullName evidence="1">Uncharacterized protein</fullName>
    </submittedName>
</protein>
<sequence length="141" mass="16111">MRLRRSAARMALLKLSRPPSGRWKVRRCNGCWRRFRTRMAALFAELALASTLSTTAPCCSSSRWPHVLKCGGGRQQRWDRRKSGGVHVGIRTKCCRAGMAHAPVPPRHAWKPVPGQFTSTIAPCLRRVLARSRERLHRQFR</sequence>
<name>A0A024UKW1_9STRA</name>
<dbReference type="GeneID" id="20079780"/>
<proteinExistence type="predicted"/>